<reference evidence="2" key="3">
    <citation type="submission" date="2015-04" db="UniProtKB">
        <authorList>
            <consortium name="EnsemblPlants"/>
        </authorList>
    </citation>
    <scope>IDENTIFICATION</scope>
    <source>
        <strain evidence="2">cv. Jemalong A17</strain>
    </source>
</reference>
<protein>
    <submittedName>
        <fullName evidence="1 2">Uncharacterized protein</fullName>
    </submittedName>
</protein>
<reference evidence="1 3" key="1">
    <citation type="journal article" date="2011" name="Nature">
        <title>The Medicago genome provides insight into the evolution of rhizobial symbioses.</title>
        <authorList>
            <person name="Young N.D."/>
            <person name="Debelle F."/>
            <person name="Oldroyd G.E."/>
            <person name="Geurts R."/>
            <person name="Cannon S.B."/>
            <person name="Udvardi M.K."/>
            <person name="Benedito V.A."/>
            <person name="Mayer K.F."/>
            <person name="Gouzy J."/>
            <person name="Schoof H."/>
            <person name="Van de Peer Y."/>
            <person name="Proost S."/>
            <person name="Cook D.R."/>
            <person name="Meyers B.C."/>
            <person name="Spannagl M."/>
            <person name="Cheung F."/>
            <person name="De Mita S."/>
            <person name="Krishnakumar V."/>
            <person name="Gundlach H."/>
            <person name="Zhou S."/>
            <person name="Mudge J."/>
            <person name="Bharti A.K."/>
            <person name="Murray J.D."/>
            <person name="Naoumkina M.A."/>
            <person name="Rosen B."/>
            <person name="Silverstein K.A."/>
            <person name="Tang H."/>
            <person name="Rombauts S."/>
            <person name="Zhao P.X."/>
            <person name="Zhou P."/>
            <person name="Barbe V."/>
            <person name="Bardou P."/>
            <person name="Bechner M."/>
            <person name="Bellec A."/>
            <person name="Berger A."/>
            <person name="Berges H."/>
            <person name="Bidwell S."/>
            <person name="Bisseling T."/>
            <person name="Choisne N."/>
            <person name="Couloux A."/>
            <person name="Denny R."/>
            <person name="Deshpande S."/>
            <person name="Dai X."/>
            <person name="Doyle J.J."/>
            <person name="Dudez A.M."/>
            <person name="Farmer A.D."/>
            <person name="Fouteau S."/>
            <person name="Franken C."/>
            <person name="Gibelin C."/>
            <person name="Gish J."/>
            <person name="Goldstein S."/>
            <person name="Gonzalez A.J."/>
            <person name="Green P.J."/>
            <person name="Hallab A."/>
            <person name="Hartog M."/>
            <person name="Hua A."/>
            <person name="Humphray S.J."/>
            <person name="Jeong D.H."/>
            <person name="Jing Y."/>
            <person name="Jocker A."/>
            <person name="Kenton S.M."/>
            <person name="Kim D.J."/>
            <person name="Klee K."/>
            <person name="Lai H."/>
            <person name="Lang C."/>
            <person name="Lin S."/>
            <person name="Macmil S.L."/>
            <person name="Magdelenat G."/>
            <person name="Matthews L."/>
            <person name="McCorrison J."/>
            <person name="Monaghan E.L."/>
            <person name="Mun J.H."/>
            <person name="Najar F.Z."/>
            <person name="Nicholson C."/>
            <person name="Noirot C."/>
            <person name="O'Bleness M."/>
            <person name="Paule C.R."/>
            <person name="Poulain J."/>
            <person name="Prion F."/>
            <person name="Qin B."/>
            <person name="Qu C."/>
            <person name="Retzel E.F."/>
            <person name="Riddle C."/>
            <person name="Sallet E."/>
            <person name="Samain S."/>
            <person name="Samson N."/>
            <person name="Sanders I."/>
            <person name="Saurat O."/>
            <person name="Scarpelli C."/>
            <person name="Schiex T."/>
            <person name="Segurens B."/>
            <person name="Severin A.J."/>
            <person name="Sherrier D.J."/>
            <person name="Shi R."/>
            <person name="Sims S."/>
            <person name="Singer S.R."/>
            <person name="Sinharoy S."/>
            <person name="Sterck L."/>
            <person name="Viollet A."/>
            <person name="Wang B.B."/>
            <person name="Wang K."/>
            <person name="Wang M."/>
            <person name="Wang X."/>
            <person name="Warfsmann J."/>
            <person name="Weissenbach J."/>
            <person name="White D.D."/>
            <person name="White J.D."/>
            <person name="Wiley G.B."/>
            <person name="Wincker P."/>
            <person name="Xing Y."/>
            <person name="Yang L."/>
            <person name="Yao Z."/>
            <person name="Ying F."/>
            <person name="Zhai J."/>
            <person name="Zhou L."/>
            <person name="Zuber A."/>
            <person name="Denarie J."/>
            <person name="Dixon R.A."/>
            <person name="May G.D."/>
            <person name="Schwartz D.C."/>
            <person name="Rogers J."/>
            <person name="Quetier F."/>
            <person name="Town C.D."/>
            <person name="Roe B.A."/>
        </authorList>
    </citation>
    <scope>NUCLEOTIDE SEQUENCE [LARGE SCALE GENOMIC DNA]</scope>
    <source>
        <strain evidence="1">A17</strain>
        <strain evidence="2 3">cv. Jemalong A17</strain>
    </source>
</reference>
<accession>G7LFK5</accession>
<dbReference type="EnsemblPlants" id="AET03992">
    <property type="protein sequence ID" value="AET03992"/>
    <property type="gene ID" value="MTR_8g078380"/>
</dbReference>
<keyword evidence="3" id="KW-1185">Reference proteome</keyword>
<name>G7LFK5_MEDTR</name>
<dbReference type="AlphaFoldDB" id="G7LFK5"/>
<dbReference type="EMBL" id="CM001224">
    <property type="protein sequence ID" value="AET03992.1"/>
    <property type="molecule type" value="Genomic_DNA"/>
</dbReference>
<proteinExistence type="predicted"/>
<dbReference type="PaxDb" id="3880-AET03992"/>
<sequence length="67" mass="7801">MASQYTTPARYWLPCTPLWIVGDRIVTRIGSHNLEILGLLNLILKHEFHNVNKLFRGLIHDVMYPVD</sequence>
<dbReference type="HOGENOM" id="CLU_2816340_0_0_1"/>
<organism evidence="1 3">
    <name type="scientific">Medicago truncatula</name>
    <name type="common">Barrel medic</name>
    <name type="synonym">Medicago tribuloides</name>
    <dbReference type="NCBI Taxonomy" id="3880"/>
    <lineage>
        <taxon>Eukaryota</taxon>
        <taxon>Viridiplantae</taxon>
        <taxon>Streptophyta</taxon>
        <taxon>Embryophyta</taxon>
        <taxon>Tracheophyta</taxon>
        <taxon>Spermatophyta</taxon>
        <taxon>Magnoliopsida</taxon>
        <taxon>eudicotyledons</taxon>
        <taxon>Gunneridae</taxon>
        <taxon>Pentapetalae</taxon>
        <taxon>rosids</taxon>
        <taxon>fabids</taxon>
        <taxon>Fabales</taxon>
        <taxon>Fabaceae</taxon>
        <taxon>Papilionoideae</taxon>
        <taxon>50 kb inversion clade</taxon>
        <taxon>NPAAA clade</taxon>
        <taxon>Hologalegina</taxon>
        <taxon>IRL clade</taxon>
        <taxon>Trifolieae</taxon>
        <taxon>Medicago</taxon>
    </lineage>
</organism>
<dbReference type="Proteomes" id="UP000002051">
    <property type="component" value="Chromosome 8"/>
</dbReference>
<gene>
    <name evidence="1" type="ordered locus">MTR_8g078380</name>
</gene>
<evidence type="ECO:0000313" key="1">
    <source>
        <dbReference type="EMBL" id="AET03992.1"/>
    </source>
</evidence>
<evidence type="ECO:0000313" key="3">
    <source>
        <dbReference type="Proteomes" id="UP000002051"/>
    </source>
</evidence>
<reference evidence="1 3" key="2">
    <citation type="journal article" date="2014" name="BMC Genomics">
        <title>An improved genome release (version Mt4.0) for the model legume Medicago truncatula.</title>
        <authorList>
            <person name="Tang H."/>
            <person name="Krishnakumar V."/>
            <person name="Bidwell S."/>
            <person name="Rosen B."/>
            <person name="Chan A."/>
            <person name="Zhou S."/>
            <person name="Gentzbittel L."/>
            <person name="Childs K.L."/>
            <person name="Yandell M."/>
            <person name="Gundlach H."/>
            <person name="Mayer K.F."/>
            <person name="Schwartz D.C."/>
            <person name="Town C.D."/>
        </authorList>
    </citation>
    <scope>GENOME REANNOTATION</scope>
    <source>
        <strain evidence="2 3">cv. Jemalong A17</strain>
    </source>
</reference>
<evidence type="ECO:0000313" key="2">
    <source>
        <dbReference type="EnsemblPlants" id="AET03992"/>
    </source>
</evidence>